<comment type="caution">
    <text evidence="2">The sequence shown here is derived from an EMBL/GenBank/DDBJ whole genome shotgun (WGS) entry which is preliminary data.</text>
</comment>
<dbReference type="EMBL" id="BAABKP010000001">
    <property type="protein sequence ID" value="GAA4788851.1"/>
    <property type="molecule type" value="Genomic_DNA"/>
</dbReference>
<proteinExistence type="predicted"/>
<evidence type="ECO:0000259" key="1">
    <source>
        <dbReference type="Pfam" id="PF13454"/>
    </source>
</evidence>
<dbReference type="PANTHER" id="PTHR40254">
    <property type="entry name" value="BLR0577 PROTEIN"/>
    <property type="match status" value="1"/>
</dbReference>
<name>A0ABP9B3S0_9MICC</name>
<dbReference type="SUPFAM" id="SSF51905">
    <property type="entry name" value="FAD/NAD(P)-binding domain"/>
    <property type="match status" value="1"/>
</dbReference>
<keyword evidence="3" id="KW-1185">Reference proteome</keyword>
<gene>
    <name evidence="2" type="ORF">GCM10023352_03340</name>
</gene>
<reference evidence="3" key="1">
    <citation type="journal article" date="2019" name="Int. J. Syst. Evol. Microbiol.">
        <title>The Global Catalogue of Microorganisms (GCM) 10K type strain sequencing project: providing services to taxonomists for standard genome sequencing and annotation.</title>
        <authorList>
            <consortium name="The Broad Institute Genomics Platform"/>
            <consortium name="The Broad Institute Genome Sequencing Center for Infectious Disease"/>
            <person name="Wu L."/>
            <person name="Ma J."/>
        </authorList>
    </citation>
    <scope>NUCLEOTIDE SEQUENCE [LARGE SCALE GENOMIC DNA]</scope>
    <source>
        <strain evidence="3">JCM 18541</strain>
    </source>
</reference>
<evidence type="ECO:0000313" key="2">
    <source>
        <dbReference type="EMBL" id="GAA4788851.1"/>
    </source>
</evidence>
<evidence type="ECO:0000313" key="3">
    <source>
        <dbReference type="Proteomes" id="UP001500187"/>
    </source>
</evidence>
<protein>
    <recommendedName>
        <fullName evidence="1">FAD-dependent urate hydroxylase HpyO/Asp monooxygenase CreE-like FAD/NAD(P)-binding domain-containing protein</fullName>
    </recommendedName>
</protein>
<dbReference type="InterPro" id="IPR052189">
    <property type="entry name" value="L-asp_N-monooxygenase_NS-form"/>
</dbReference>
<dbReference type="InterPro" id="IPR038732">
    <property type="entry name" value="HpyO/CreE_NAD-binding"/>
</dbReference>
<sequence length="451" mass="48660">MRVAIVGGGPRGLWAVEELARVASAQNLSCEVTIFDPQQLGRGAAYSLDQPAYYLLNVEAGRVATGWGLLNEFRRQVLGETDPLTTFPPRRTVGLFFHFSWQHLLANLPTGFTVRHVQQRVTDISQLADYDAVLSVTGHNPLPSGDGVLRSYGDLSAVAAGSSVALRGAALSCIDTVLALTLGRGGNFSGATYEPSGFEPATMMPFSRSGRFIQVKPPQPTESELDLLEKFKAPLAQVTTGAELRALVIEAASALHGVPLTWEDSLSTLPTEELMRVSLLSERLPQQSFGMVWKNLYPQIITRVSLGGLALDRTLRDTISRLKPLTFGTPAAQMHRMVGLVEAGILDLSMMDRAQDIKADYLIDTVQSPAGLAEGSFNETLARASDADISQGYLRTDERGFVGTSSRWAVAGRVTEPYVLGNDTVSRHNHSIIPAWAEAVGRLAGSQRAAS</sequence>
<dbReference type="RefSeq" id="WP_345443937.1">
    <property type="nucleotide sequence ID" value="NZ_BAABKP010000001.1"/>
</dbReference>
<accession>A0ABP9B3S0</accession>
<dbReference type="PANTHER" id="PTHR40254:SF1">
    <property type="entry name" value="BLR0577 PROTEIN"/>
    <property type="match status" value="1"/>
</dbReference>
<dbReference type="InterPro" id="IPR036188">
    <property type="entry name" value="FAD/NAD-bd_sf"/>
</dbReference>
<dbReference type="Pfam" id="PF13454">
    <property type="entry name" value="NAD_binding_9"/>
    <property type="match status" value="1"/>
</dbReference>
<organism evidence="2 3">
    <name type="scientific">Rothia endophytica</name>
    <dbReference type="NCBI Taxonomy" id="1324766"/>
    <lineage>
        <taxon>Bacteria</taxon>
        <taxon>Bacillati</taxon>
        <taxon>Actinomycetota</taxon>
        <taxon>Actinomycetes</taxon>
        <taxon>Micrococcales</taxon>
        <taxon>Micrococcaceae</taxon>
        <taxon>Rothia</taxon>
    </lineage>
</organism>
<feature type="domain" description="FAD-dependent urate hydroxylase HpyO/Asp monooxygenase CreE-like FAD/NAD(P)-binding" evidence="1">
    <location>
        <begin position="4"/>
        <end position="138"/>
    </location>
</feature>
<dbReference type="Proteomes" id="UP001500187">
    <property type="component" value="Unassembled WGS sequence"/>
</dbReference>